<dbReference type="STRING" id="1805209.AUJ73_01880"/>
<dbReference type="Proteomes" id="UP000183120">
    <property type="component" value="Unassembled WGS sequence"/>
</dbReference>
<gene>
    <name evidence="2" type="ORF">AUJ73_01880</name>
</gene>
<protein>
    <recommendedName>
        <fullName evidence="4">F0F1 ATP synthase subunit</fullName>
    </recommendedName>
</protein>
<dbReference type="Pfam" id="PF09527">
    <property type="entry name" value="ATPase_gene1"/>
    <property type="match status" value="1"/>
</dbReference>
<accession>A0A1J4TTZ5</accession>
<dbReference type="InterPro" id="IPR032820">
    <property type="entry name" value="ATPase_put"/>
</dbReference>
<evidence type="ECO:0000313" key="2">
    <source>
        <dbReference type="EMBL" id="OIO14681.1"/>
    </source>
</evidence>
<keyword evidence="1" id="KW-1133">Transmembrane helix</keyword>
<organism evidence="2 3">
    <name type="scientific">Candidatus Gottesmanbacteria bacterium CG1_02_37_22</name>
    <dbReference type="NCBI Taxonomy" id="1805209"/>
    <lineage>
        <taxon>Bacteria</taxon>
        <taxon>Candidatus Gottesmaniibacteriota</taxon>
    </lineage>
</organism>
<evidence type="ECO:0000256" key="1">
    <source>
        <dbReference type="SAM" id="Phobius"/>
    </source>
</evidence>
<name>A0A1J4TTZ5_9BACT</name>
<proteinExistence type="predicted"/>
<evidence type="ECO:0008006" key="4">
    <source>
        <dbReference type="Google" id="ProtNLM"/>
    </source>
</evidence>
<evidence type="ECO:0000313" key="3">
    <source>
        <dbReference type="Proteomes" id="UP000183120"/>
    </source>
</evidence>
<dbReference type="EMBL" id="MNUY01000028">
    <property type="protein sequence ID" value="OIO14681.1"/>
    <property type="molecule type" value="Genomic_DNA"/>
</dbReference>
<feature type="transmembrane region" description="Helical" evidence="1">
    <location>
        <begin position="73"/>
        <end position="93"/>
    </location>
</feature>
<dbReference type="AlphaFoldDB" id="A0A1J4TTZ5"/>
<sequence length="99" mass="10966">MTDNKRDFGLLNDKYVGVSEGKKSDNKDKREKERYLAGIGIATDLGFAIAIPLTGGALLGSYLDDKLRTTPKLTLSLIFLGLIISFLNVYNIIKREIES</sequence>
<keyword evidence="1" id="KW-0812">Transmembrane</keyword>
<comment type="caution">
    <text evidence="2">The sequence shown here is derived from an EMBL/GenBank/DDBJ whole genome shotgun (WGS) entry which is preliminary data.</text>
</comment>
<keyword evidence="1" id="KW-0472">Membrane</keyword>
<reference evidence="2 3" key="1">
    <citation type="journal article" date="2016" name="Environ. Microbiol.">
        <title>Genomic resolution of a cold subsurface aquifer community provides metabolic insights for novel microbes adapted to high CO concentrations.</title>
        <authorList>
            <person name="Probst A.J."/>
            <person name="Castelle C.J."/>
            <person name="Singh A."/>
            <person name="Brown C.T."/>
            <person name="Anantharaman K."/>
            <person name="Sharon I."/>
            <person name="Hug L.A."/>
            <person name="Burstein D."/>
            <person name="Emerson J.B."/>
            <person name="Thomas B.C."/>
            <person name="Banfield J.F."/>
        </authorList>
    </citation>
    <scope>NUCLEOTIDE SEQUENCE [LARGE SCALE GENOMIC DNA]</scope>
    <source>
        <strain evidence="2">CG1_02_37_22</strain>
    </source>
</reference>
<feature type="transmembrane region" description="Helical" evidence="1">
    <location>
        <begin position="35"/>
        <end position="53"/>
    </location>
</feature>